<evidence type="ECO:0000256" key="3">
    <source>
        <dbReference type="ARBA" id="ARBA00022448"/>
    </source>
</evidence>
<dbReference type="Gene3D" id="3.30.1520.10">
    <property type="entry name" value="Phox-like domain"/>
    <property type="match status" value="1"/>
</dbReference>
<dbReference type="SUPFAM" id="SSF64268">
    <property type="entry name" value="PX domain"/>
    <property type="match status" value="1"/>
</dbReference>
<evidence type="ECO:0000256" key="2">
    <source>
        <dbReference type="ARBA" id="ARBA00010883"/>
    </source>
</evidence>
<dbReference type="CDD" id="cd06880">
    <property type="entry name" value="PX_SNX22"/>
    <property type="match status" value="1"/>
</dbReference>
<reference evidence="9" key="2">
    <citation type="submission" date="2025-09" db="UniProtKB">
        <authorList>
            <consortium name="Ensembl"/>
        </authorList>
    </citation>
    <scope>IDENTIFICATION</scope>
</reference>
<evidence type="ECO:0000313" key="9">
    <source>
        <dbReference type="Ensembl" id="ENSEBUP00000007717.1"/>
    </source>
</evidence>
<dbReference type="AlphaFoldDB" id="A0A8C4PZF2"/>
<evidence type="ECO:0000256" key="7">
    <source>
        <dbReference type="ARBA" id="ARBA00023329"/>
    </source>
</evidence>
<proteinExistence type="inferred from homology"/>
<dbReference type="Pfam" id="PF00787">
    <property type="entry name" value="PX"/>
    <property type="match status" value="1"/>
</dbReference>
<dbReference type="SMART" id="SM00312">
    <property type="entry name" value="PX"/>
    <property type="match status" value="1"/>
</dbReference>
<dbReference type="GeneTree" id="ENSGT00390000001280"/>
<evidence type="ECO:0000256" key="5">
    <source>
        <dbReference type="ARBA" id="ARBA00023121"/>
    </source>
</evidence>
<dbReference type="GO" id="GO:0015031">
    <property type="term" value="P:protein transport"/>
    <property type="evidence" value="ECO:0007669"/>
    <property type="project" value="UniProtKB-KW"/>
</dbReference>
<reference evidence="9" key="1">
    <citation type="submission" date="2025-08" db="UniProtKB">
        <authorList>
            <consortium name="Ensembl"/>
        </authorList>
    </citation>
    <scope>IDENTIFICATION</scope>
</reference>
<feature type="domain" description="PX" evidence="8">
    <location>
        <begin position="1"/>
        <end position="117"/>
    </location>
</feature>
<dbReference type="InterPro" id="IPR036871">
    <property type="entry name" value="PX_dom_sf"/>
</dbReference>
<dbReference type="Proteomes" id="UP000694388">
    <property type="component" value="Unplaced"/>
</dbReference>
<dbReference type="InterPro" id="IPR052467">
    <property type="entry name" value="Sorting_nexin_PX-domain"/>
</dbReference>
<comment type="similarity">
    <text evidence="2">Belongs to the sorting nexin family.</text>
</comment>
<evidence type="ECO:0000256" key="1">
    <source>
        <dbReference type="ARBA" id="ARBA00004180"/>
    </source>
</evidence>
<evidence type="ECO:0000256" key="4">
    <source>
        <dbReference type="ARBA" id="ARBA00022927"/>
    </source>
</evidence>
<evidence type="ECO:0000259" key="8">
    <source>
        <dbReference type="PROSITE" id="PS50195"/>
    </source>
</evidence>
<keyword evidence="4" id="KW-0653">Protein transport</keyword>
<dbReference type="InterPro" id="IPR001683">
    <property type="entry name" value="PX_dom"/>
</dbReference>
<dbReference type="Ensembl" id="ENSEBUT00000008205.1">
    <property type="protein sequence ID" value="ENSEBUP00000007717.1"/>
    <property type="gene ID" value="ENSEBUG00000005029.1"/>
</dbReference>
<dbReference type="GO" id="GO:1901981">
    <property type="term" value="F:phosphatidylinositol phosphate binding"/>
    <property type="evidence" value="ECO:0007669"/>
    <property type="project" value="TreeGrafter"/>
</dbReference>
<keyword evidence="3" id="KW-0813">Transport</keyword>
<evidence type="ECO:0000256" key="6">
    <source>
        <dbReference type="ARBA" id="ARBA00023136"/>
    </source>
</evidence>
<protein>
    <submittedName>
        <fullName evidence="9">Sorting nexin 22</fullName>
    </submittedName>
</protein>
<evidence type="ECO:0000313" key="10">
    <source>
        <dbReference type="Proteomes" id="UP000694388"/>
    </source>
</evidence>
<name>A0A8C4PZF2_EPTBU</name>
<comment type="subcellular location">
    <subcellularLocation>
        <location evidence="1">Cytoplasmic vesicle membrane</location>
        <topology evidence="1">Peripheral membrane protein</topology>
        <orientation evidence="1">Cytoplasmic side</orientation>
    </subcellularLocation>
</comment>
<dbReference type="PANTHER" id="PTHR15813">
    <property type="entry name" value="SORTING NEXIN-22 AND 24"/>
    <property type="match status" value="1"/>
</dbReference>
<dbReference type="GO" id="GO:0030659">
    <property type="term" value="C:cytoplasmic vesicle membrane"/>
    <property type="evidence" value="ECO:0007669"/>
    <property type="project" value="UniProtKB-SubCell"/>
</dbReference>
<dbReference type="PROSITE" id="PS50195">
    <property type="entry name" value="PX"/>
    <property type="match status" value="1"/>
</dbReference>
<dbReference type="PANTHER" id="PTHR15813:SF9">
    <property type="entry name" value="PX DOMAIN-CONTAINING PROTEIN"/>
    <property type="match status" value="1"/>
</dbReference>
<keyword evidence="6" id="KW-0472">Membrane</keyword>
<accession>A0A8C4PZF2</accession>
<keyword evidence="7" id="KW-0968">Cytoplasmic vesicle</keyword>
<keyword evidence="5" id="KW-0446">Lipid-binding</keyword>
<keyword evidence="10" id="KW-1185">Reference proteome</keyword>
<organism evidence="9 10">
    <name type="scientific">Eptatretus burgeri</name>
    <name type="common">Inshore hagfish</name>
    <dbReference type="NCBI Taxonomy" id="7764"/>
    <lineage>
        <taxon>Eukaryota</taxon>
        <taxon>Metazoa</taxon>
        <taxon>Chordata</taxon>
        <taxon>Craniata</taxon>
        <taxon>Vertebrata</taxon>
        <taxon>Cyclostomata</taxon>
        <taxon>Myxini</taxon>
        <taxon>Myxiniformes</taxon>
        <taxon>Myxinidae</taxon>
        <taxon>Eptatretinae</taxon>
        <taxon>Eptatretus</taxon>
    </lineage>
</organism>
<dbReference type="OMA" id="RYSTFHA"/>
<sequence length="194" mass="22164">MLEVAVPAFSQEGSEPDRGYTLFKVEVLANGRKHVVKKRYSEFYALNKKLKKVIQTPEFPSKHVRNWIPKVMEQRRQGLENYLQGLICQGGEVPKPLLEFLGIRHLPSMLKTESLDSLDVYPEDINRLSHQPILGFSRDPYIFGTVTDGLPNIVVEGVLQGLYEDHWRYPVLTPSSDVRQCHESGNTDSGLTQW</sequence>